<accession>A0A3P6BYU1</accession>
<dbReference type="SUPFAM" id="SSF52047">
    <property type="entry name" value="RNI-like"/>
    <property type="match status" value="1"/>
</dbReference>
<keyword evidence="1" id="KW-0812">Transmembrane</keyword>
<dbReference type="AlphaFoldDB" id="A0A3P6BYU1"/>
<dbReference type="InterPro" id="IPR036047">
    <property type="entry name" value="F-box-like_dom_sf"/>
</dbReference>
<reference evidence="2" key="1">
    <citation type="submission" date="2018-11" db="EMBL/GenBank/DDBJ databases">
        <authorList>
            <consortium name="Genoscope - CEA"/>
            <person name="William W."/>
        </authorList>
    </citation>
    <scope>NUCLEOTIDE SEQUENCE</scope>
</reference>
<evidence type="ECO:0008006" key="3">
    <source>
        <dbReference type="Google" id="ProtNLM"/>
    </source>
</evidence>
<sequence>VEVNVDGEKLKMGSLLSPGWADLTRECLIDIFSRLSIDQRWIGPMLVCKTWMNVCHDPLFNTIFDLETRFQSFPESINWWNPEFEDKVDSFLRSVVDRSEGGLTEIRVRHCTDRSLSYAAERCPKLEVLWIKSCPNVTDASMTKIASNCPNLKELDMSYPYGISHESLVMLGRNFNNLKILKRNLYPRLDPNMPTIIAPFDYLATYPKHANVEAEVIGRHMPQLKQLEFRYTTLTAKGLALVCEGCSDLEYMDLYGCISLRSEEITRWTSSLMSLRRPKSRISCSQWRFYACQDRIIRDMDDLPALVLCFLYIMSALILKQFGTLLRTLCLNMFVS</sequence>
<evidence type="ECO:0000256" key="1">
    <source>
        <dbReference type="SAM" id="Phobius"/>
    </source>
</evidence>
<dbReference type="InterPro" id="IPR006553">
    <property type="entry name" value="Leu-rich_rpt_Cys-con_subtyp"/>
</dbReference>
<feature type="transmembrane region" description="Helical" evidence="1">
    <location>
        <begin position="303"/>
        <end position="319"/>
    </location>
</feature>
<dbReference type="InterPro" id="IPR032675">
    <property type="entry name" value="LRR_dom_sf"/>
</dbReference>
<keyword evidence="1" id="KW-0472">Membrane</keyword>
<organism evidence="2">
    <name type="scientific">Brassica oleracea</name>
    <name type="common">Wild cabbage</name>
    <dbReference type="NCBI Taxonomy" id="3712"/>
    <lineage>
        <taxon>Eukaryota</taxon>
        <taxon>Viridiplantae</taxon>
        <taxon>Streptophyta</taxon>
        <taxon>Embryophyta</taxon>
        <taxon>Tracheophyta</taxon>
        <taxon>Spermatophyta</taxon>
        <taxon>Magnoliopsida</taxon>
        <taxon>eudicotyledons</taxon>
        <taxon>Gunneridae</taxon>
        <taxon>Pentapetalae</taxon>
        <taxon>rosids</taxon>
        <taxon>malvids</taxon>
        <taxon>Brassicales</taxon>
        <taxon>Brassicaceae</taxon>
        <taxon>Brassiceae</taxon>
        <taxon>Brassica</taxon>
    </lineage>
</organism>
<keyword evidence="1" id="KW-1133">Transmembrane helix</keyword>
<dbReference type="SMART" id="SM00367">
    <property type="entry name" value="LRR_CC"/>
    <property type="match status" value="2"/>
</dbReference>
<name>A0A3P6BYU1_BRAOL</name>
<dbReference type="EMBL" id="LR031872">
    <property type="protein sequence ID" value="VDD00699.1"/>
    <property type="molecule type" value="Genomic_DNA"/>
</dbReference>
<dbReference type="Gene3D" id="3.80.10.10">
    <property type="entry name" value="Ribonuclease Inhibitor"/>
    <property type="match status" value="1"/>
</dbReference>
<evidence type="ECO:0000313" key="2">
    <source>
        <dbReference type="EMBL" id="VDD00699.1"/>
    </source>
</evidence>
<dbReference type="PANTHER" id="PTHR38926:SF5">
    <property type="entry name" value="F-BOX AND LEUCINE-RICH REPEAT PROTEIN 6"/>
    <property type="match status" value="1"/>
</dbReference>
<dbReference type="Gene3D" id="1.20.1280.50">
    <property type="match status" value="1"/>
</dbReference>
<dbReference type="PANTHER" id="PTHR38926">
    <property type="entry name" value="F-BOX DOMAIN CONTAINING PROTEIN, EXPRESSED"/>
    <property type="match status" value="1"/>
</dbReference>
<feature type="non-terminal residue" evidence="2">
    <location>
        <position position="1"/>
    </location>
</feature>
<proteinExistence type="predicted"/>
<dbReference type="SUPFAM" id="SSF81383">
    <property type="entry name" value="F-box domain"/>
    <property type="match status" value="1"/>
</dbReference>
<protein>
    <recommendedName>
        <fullName evidence="3">F-box domain-containing protein</fullName>
    </recommendedName>
</protein>
<gene>
    <name evidence="2" type="ORF">BOLC3T21167H</name>
</gene>